<keyword evidence="2" id="KW-1185">Reference proteome</keyword>
<dbReference type="EMBL" id="BLZA01000007">
    <property type="protein sequence ID" value="GHJ84321.1"/>
    <property type="molecule type" value="Genomic_DNA"/>
</dbReference>
<dbReference type="Proteomes" id="UP000620104">
    <property type="component" value="Unassembled WGS sequence"/>
</dbReference>
<evidence type="ECO:0000313" key="1">
    <source>
        <dbReference type="EMBL" id="GHJ84321.1"/>
    </source>
</evidence>
<proteinExistence type="predicted"/>
<organism evidence="1 2">
    <name type="scientific">Naganishia liquefaciens</name>
    <dbReference type="NCBI Taxonomy" id="104408"/>
    <lineage>
        <taxon>Eukaryota</taxon>
        <taxon>Fungi</taxon>
        <taxon>Dikarya</taxon>
        <taxon>Basidiomycota</taxon>
        <taxon>Agaricomycotina</taxon>
        <taxon>Tremellomycetes</taxon>
        <taxon>Filobasidiales</taxon>
        <taxon>Filobasidiaceae</taxon>
        <taxon>Naganishia</taxon>
    </lineage>
</organism>
<name>A0A8H3TP34_9TREE</name>
<evidence type="ECO:0000313" key="2">
    <source>
        <dbReference type="Proteomes" id="UP000620104"/>
    </source>
</evidence>
<reference evidence="1" key="1">
    <citation type="submission" date="2020-07" db="EMBL/GenBank/DDBJ databases">
        <title>Draft Genome Sequence of a Deep-Sea Yeast, Naganishia (Cryptococcus) liquefaciens strain N6.</title>
        <authorList>
            <person name="Han Y.W."/>
            <person name="Kajitani R."/>
            <person name="Morimoto H."/>
            <person name="Parhat M."/>
            <person name="Tsubouchi H."/>
            <person name="Bakenova O."/>
            <person name="Ogata M."/>
            <person name="Argunhan B."/>
            <person name="Aoki R."/>
            <person name="Kajiwara S."/>
            <person name="Itoh T."/>
            <person name="Iwasaki H."/>
        </authorList>
    </citation>
    <scope>NUCLEOTIDE SEQUENCE</scope>
    <source>
        <strain evidence="1">N6</strain>
    </source>
</reference>
<accession>A0A8H3TP34</accession>
<dbReference type="OrthoDB" id="2589701at2759"/>
<comment type="caution">
    <text evidence="1">The sequence shown here is derived from an EMBL/GenBank/DDBJ whole genome shotgun (WGS) entry which is preliminary data.</text>
</comment>
<dbReference type="AlphaFoldDB" id="A0A8H3TP34"/>
<gene>
    <name evidence="1" type="ORF">NliqN6_0723</name>
</gene>
<protein>
    <submittedName>
        <fullName evidence="1">Uncharacterized protein</fullName>
    </submittedName>
</protein>
<sequence>MPIRPVPIRSIPAARLIPLRHVPGGPNAPTEAKPDPIPFLQSSTLPPNLRLQNWAQNDRQRWSGIKSDVRDGVRLNGKKGQRKWIKFGLRDLIKDFTGEINDGVDPNLPIHANCASYPYYLDSTITSD</sequence>